<evidence type="ECO:0000259" key="10">
    <source>
        <dbReference type="PROSITE" id="PS00036"/>
    </source>
</evidence>
<feature type="compositionally biased region" description="Low complexity" evidence="9">
    <location>
        <begin position="148"/>
        <end position="158"/>
    </location>
</feature>
<proteinExistence type="inferred from homology"/>
<dbReference type="InterPro" id="IPR004827">
    <property type="entry name" value="bZIP"/>
</dbReference>
<sequence>MSNNTNTELSAREHPAPPAPTAAQGDHQPVFAPHSNFVNQLPPVSDGSGAKNSSGAAPQPHGYNHTQLPQGEAHIHPELRSGHDSPTAAAHFAPIPNMIPQGAVVQHSTQSVPMSGPPAGVAPGVGPAGSEDGADGRKAKRELSQSKRAAQNRAAQRAFRQRKEGYIKKLEQQVRDFADMENNFKNLQNENYALRDYILRLQSRLLETRGEYPQPPPGINLSHPTPSGPQGHHSAVPEVPQHGLPAPPSVAGPSSASAPGPTPLEAAAQAVAGLTRSEHVSSARDHPYAQHHHQPPPPQPHQQQQQQQQPGRTDDDRTAEEITRQLQADGSSPDGLPPVPM</sequence>
<keyword evidence="7" id="KW-0539">Nucleus</keyword>
<evidence type="ECO:0000256" key="9">
    <source>
        <dbReference type="SAM" id="MobiDB-lite"/>
    </source>
</evidence>
<dbReference type="RefSeq" id="XP_062640227.1">
    <property type="nucleotide sequence ID" value="XM_062779555.1"/>
</dbReference>
<feature type="compositionally biased region" description="Basic and acidic residues" evidence="9">
    <location>
        <begin position="134"/>
        <end position="145"/>
    </location>
</feature>
<dbReference type="Gene3D" id="1.20.5.170">
    <property type="match status" value="1"/>
</dbReference>
<comment type="function">
    <text evidence="1">Putative transcription factor.</text>
</comment>
<dbReference type="GO" id="GO:0001228">
    <property type="term" value="F:DNA-binding transcription activator activity, RNA polymerase II-specific"/>
    <property type="evidence" value="ECO:0007669"/>
    <property type="project" value="TreeGrafter"/>
</dbReference>
<dbReference type="EMBL" id="MU853559">
    <property type="protein sequence ID" value="KAK4146856.1"/>
    <property type="molecule type" value="Genomic_DNA"/>
</dbReference>
<evidence type="ECO:0000256" key="2">
    <source>
        <dbReference type="ARBA" id="ARBA00004123"/>
    </source>
</evidence>
<keyword evidence="12" id="KW-1185">Reference proteome</keyword>
<comment type="caution">
    <text evidence="11">The sequence shown here is derived from an EMBL/GenBank/DDBJ whole genome shotgun (WGS) entry which is preliminary data.</text>
</comment>
<reference evidence="11" key="1">
    <citation type="journal article" date="2023" name="Mol. Phylogenet. Evol.">
        <title>Genome-scale phylogeny and comparative genomics of the fungal order Sordariales.</title>
        <authorList>
            <person name="Hensen N."/>
            <person name="Bonometti L."/>
            <person name="Westerberg I."/>
            <person name="Brannstrom I.O."/>
            <person name="Guillou S."/>
            <person name="Cros-Aarteil S."/>
            <person name="Calhoun S."/>
            <person name="Haridas S."/>
            <person name="Kuo A."/>
            <person name="Mondo S."/>
            <person name="Pangilinan J."/>
            <person name="Riley R."/>
            <person name="LaButti K."/>
            <person name="Andreopoulos B."/>
            <person name="Lipzen A."/>
            <person name="Chen C."/>
            <person name="Yan M."/>
            <person name="Daum C."/>
            <person name="Ng V."/>
            <person name="Clum A."/>
            <person name="Steindorff A."/>
            <person name="Ohm R.A."/>
            <person name="Martin F."/>
            <person name="Silar P."/>
            <person name="Natvig D.O."/>
            <person name="Lalanne C."/>
            <person name="Gautier V."/>
            <person name="Ament-Velasquez S.L."/>
            <person name="Kruys A."/>
            <person name="Hutchinson M.I."/>
            <person name="Powell A.J."/>
            <person name="Barry K."/>
            <person name="Miller A.N."/>
            <person name="Grigoriev I.V."/>
            <person name="Debuchy R."/>
            <person name="Gladieux P."/>
            <person name="Hiltunen Thoren M."/>
            <person name="Johannesson H."/>
        </authorList>
    </citation>
    <scope>NUCLEOTIDE SEQUENCE</scope>
    <source>
        <strain evidence="11">CBS 141.50</strain>
    </source>
</reference>
<gene>
    <name evidence="11" type="ORF">C8A04DRAFT_25435</name>
</gene>
<dbReference type="Pfam" id="PF00170">
    <property type="entry name" value="bZIP_1"/>
    <property type="match status" value="1"/>
</dbReference>
<dbReference type="SUPFAM" id="SSF57959">
    <property type="entry name" value="Leucine zipper domain"/>
    <property type="match status" value="1"/>
</dbReference>
<evidence type="ECO:0000256" key="3">
    <source>
        <dbReference type="ARBA" id="ARBA00007163"/>
    </source>
</evidence>
<keyword evidence="6" id="KW-0804">Transcription</keyword>
<comment type="similarity">
    <text evidence="3">Belongs to the bZIP family.</text>
</comment>
<reference evidence="11" key="2">
    <citation type="submission" date="2023-05" db="EMBL/GenBank/DDBJ databases">
        <authorList>
            <consortium name="Lawrence Berkeley National Laboratory"/>
            <person name="Steindorff A."/>
            <person name="Hensen N."/>
            <person name="Bonometti L."/>
            <person name="Westerberg I."/>
            <person name="Brannstrom I.O."/>
            <person name="Guillou S."/>
            <person name="Cros-Aarteil S."/>
            <person name="Calhoun S."/>
            <person name="Haridas S."/>
            <person name="Kuo A."/>
            <person name="Mondo S."/>
            <person name="Pangilinan J."/>
            <person name="Riley R."/>
            <person name="Labutti K."/>
            <person name="Andreopoulos B."/>
            <person name="Lipzen A."/>
            <person name="Chen C."/>
            <person name="Yanf M."/>
            <person name="Daum C."/>
            <person name="Ng V."/>
            <person name="Clum A."/>
            <person name="Ohm R."/>
            <person name="Martin F."/>
            <person name="Silar P."/>
            <person name="Natvig D."/>
            <person name="Lalanne C."/>
            <person name="Gautier V."/>
            <person name="Ament-Velasquez S.L."/>
            <person name="Kruys A."/>
            <person name="Hutchinson M.I."/>
            <person name="Powell A.J."/>
            <person name="Barry K."/>
            <person name="Miller A.N."/>
            <person name="Grigoriev I.V."/>
            <person name="Debuchy R."/>
            <person name="Gladieux P."/>
            <person name="Thoren M.H."/>
            <person name="Johannesson H."/>
        </authorList>
    </citation>
    <scope>NUCLEOTIDE SEQUENCE</scope>
    <source>
        <strain evidence="11">CBS 141.50</strain>
    </source>
</reference>
<dbReference type="GeneID" id="87816168"/>
<keyword evidence="4" id="KW-0805">Transcription regulation</keyword>
<accession>A0AAN6ZRV4</accession>
<dbReference type="AlphaFoldDB" id="A0AAN6ZRV4"/>
<evidence type="ECO:0000256" key="7">
    <source>
        <dbReference type="ARBA" id="ARBA00023242"/>
    </source>
</evidence>
<feature type="compositionally biased region" description="Low complexity" evidence="9">
    <location>
        <begin position="112"/>
        <end position="130"/>
    </location>
</feature>
<evidence type="ECO:0000256" key="4">
    <source>
        <dbReference type="ARBA" id="ARBA00023015"/>
    </source>
</evidence>
<dbReference type="Proteomes" id="UP001302676">
    <property type="component" value="Unassembled WGS sequence"/>
</dbReference>
<dbReference type="GO" id="GO:0090575">
    <property type="term" value="C:RNA polymerase II transcription regulator complex"/>
    <property type="evidence" value="ECO:0007669"/>
    <property type="project" value="TreeGrafter"/>
</dbReference>
<organism evidence="11 12">
    <name type="scientific">Dichotomopilus funicola</name>
    <dbReference type="NCBI Taxonomy" id="1934379"/>
    <lineage>
        <taxon>Eukaryota</taxon>
        <taxon>Fungi</taxon>
        <taxon>Dikarya</taxon>
        <taxon>Ascomycota</taxon>
        <taxon>Pezizomycotina</taxon>
        <taxon>Sordariomycetes</taxon>
        <taxon>Sordariomycetidae</taxon>
        <taxon>Sordariales</taxon>
        <taxon>Chaetomiaceae</taxon>
        <taxon>Dichotomopilus</taxon>
    </lineage>
</organism>
<evidence type="ECO:0000256" key="6">
    <source>
        <dbReference type="ARBA" id="ARBA00023163"/>
    </source>
</evidence>
<keyword evidence="5" id="KW-0238">DNA-binding</keyword>
<evidence type="ECO:0000256" key="5">
    <source>
        <dbReference type="ARBA" id="ARBA00023125"/>
    </source>
</evidence>
<feature type="compositionally biased region" description="Basic and acidic residues" evidence="9">
    <location>
        <begin position="276"/>
        <end position="288"/>
    </location>
</feature>
<dbReference type="PANTHER" id="PTHR40621:SF11">
    <property type="entry name" value="TRANSCRIPTION FACTOR KAPC-RELATED"/>
    <property type="match status" value="1"/>
</dbReference>
<dbReference type="PROSITE" id="PS00036">
    <property type="entry name" value="BZIP_BASIC"/>
    <property type="match status" value="1"/>
</dbReference>
<feature type="region of interest" description="Disordered" evidence="9">
    <location>
        <begin position="1"/>
        <end position="69"/>
    </location>
</feature>
<feature type="compositionally biased region" description="Low complexity" evidence="9">
    <location>
        <begin position="301"/>
        <end position="310"/>
    </location>
</feature>
<name>A0AAN6ZRV4_9PEZI</name>
<comment type="subcellular location">
    <subcellularLocation>
        <location evidence="2">Nucleus</location>
    </subcellularLocation>
</comment>
<evidence type="ECO:0000256" key="1">
    <source>
        <dbReference type="ARBA" id="ARBA00004049"/>
    </source>
</evidence>
<feature type="compositionally biased region" description="Basic and acidic residues" evidence="9">
    <location>
        <begin position="312"/>
        <end position="323"/>
    </location>
</feature>
<feature type="domain" description="BZIP" evidence="10">
    <location>
        <begin position="147"/>
        <end position="162"/>
    </location>
</feature>
<evidence type="ECO:0000313" key="11">
    <source>
        <dbReference type="EMBL" id="KAK4146856.1"/>
    </source>
</evidence>
<dbReference type="InterPro" id="IPR046347">
    <property type="entry name" value="bZIP_sf"/>
</dbReference>
<dbReference type="PANTHER" id="PTHR40621">
    <property type="entry name" value="TRANSCRIPTION FACTOR KAPC-RELATED"/>
    <property type="match status" value="1"/>
</dbReference>
<evidence type="ECO:0000313" key="12">
    <source>
        <dbReference type="Proteomes" id="UP001302676"/>
    </source>
</evidence>
<dbReference type="GO" id="GO:0000976">
    <property type="term" value="F:transcription cis-regulatory region binding"/>
    <property type="evidence" value="ECO:0007669"/>
    <property type="project" value="InterPro"/>
</dbReference>
<evidence type="ECO:0000256" key="8">
    <source>
        <dbReference type="ARBA" id="ARBA00044067"/>
    </source>
</evidence>
<feature type="region of interest" description="Disordered" evidence="9">
    <location>
        <begin position="209"/>
        <end position="341"/>
    </location>
</feature>
<protein>
    <recommendedName>
        <fullName evidence="8">Putative transcription factor kapC</fullName>
    </recommendedName>
</protein>
<dbReference type="InterPro" id="IPR050936">
    <property type="entry name" value="AP-1-like"/>
</dbReference>
<feature type="region of interest" description="Disordered" evidence="9">
    <location>
        <begin position="105"/>
        <end position="160"/>
    </location>
</feature>